<evidence type="ECO:0000256" key="2">
    <source>
        <dbReference type="ARBA" id="ARBA00023125"/>
    </source>
</evidence>
<dbReference type="SMART" id="SM00419">
    <property type="entry name" value="HTH_CRP"/>
    <property type="match status" value="1"/>
</dbReference>
<dbReference type="InterPro" id="IPR018490">
    <property type="entry name" value="cNMP-bd_dom_sf"/>
</dbReference>
<dbReference type="SUPFAM" id="SSF51206">
    <property type="entry name" value="cAMP-binding domain-like"/>
    <property type="match status" value="1"/>
</dbReference>
<dbReference type="Pfam" id="PF00027">
    <property type="entry name" value="cNMP_binding"/>
    <property type="match status" value="1"/>
</dbReference>
<dbReference type="CDD" id="cd00038">
    <property type="entry name" value="CAP_ED"/>
    <property type="match status" value="1"/>
</dbReference>
<protein>
    <submittedName>
        <fullName evidence="5">CRP-like cAMP-binding protein</fullName>
    </submittedName>
</protein>
<dbReference type="InterPro" id="IPR014710">
    <property type="entry name" value="RmlC-like_jellyroll"/>
</dbReference>
<dbReference type="AlphaFoldDB" id="A0A7W6G8C6"/>
<dbReference type="PROSITE" id="PS51063">
    <property type="entry name" value="HTH_CRP_2"/>
    <property type="match status" value="1"/>
</dbReference>
<dbReference type="Gene3D" id="2.60.120.10">
    <property type="entry name" value="Jelly Rolls"/>
    <property type="match status" value="1"/>
</dbReference>
<keyword evidence="3" id="KW-0804">Transcription</keyword>
<evidence type="ECO:0000256" key="1">
    <source>
        <dbReference type="ARBA" id="ARBA00023015"/>
    </source>
</evidence>
<dbReference type="InterPro" id="IPR036390">
    <property type="entry name" value="WH_DNA-bd_sf"/>
</dbReference>
<comment type="caution">
    <text evidence="5">The sequence shown here is derived from an EMBL/GenBank/DDBJ whole genome shotgun (WGS) entry which is preliminary data.</text>
</comment>
<dbReference type="Pfam" id="PF13545">
    <property type="entry name" value="HTH_Crp_2"/>
    <property type="match status" value="1"/>
</dbReference>
<keyword evidence="1" id="KW-0805">Transcription regulation</keyword>
<dbReference type="Gene3D" id="1.10.10.10">
    <property type="entry name" value="Winged helix-like DNA-binding domain superfamily/Winged helix DNA-binding domain"/>
    <property type="match status" value="1"/>
</dbReference>
<gene>
    <name evidence="5" type="ORF">GGR38_004150</name>
</gene>
<accession>A0A7W6G8C6</accession>
<dbReference type="RefSeq" id="WP_183628241.1">
    <property type="nucleotide sequence ID" value="NZ_JACIDX010000020.1"/>
</dbReference>
<evidence type="ECO:0000259" key="4">
    <source>
        <dbReference type="PROSITE" id="PS51063"/>
    </source>
</evidence>
<dbReference type="EMBL" id="JACIDX010000020">
    <property type="protein sequence ID" value="MBB3957176.1"/>
    <property type="molecule type" value="Genomic_DNA"/>
</dbReference>
<reference evidence="5 6" key="1">
    <citation type="submission" date="2020-08" db="EMBL/GenBank/DDBJ databases">
        <title>Genomic Encyclopedia of Type Strains, Phase IV (KMG-IV): sequencing the most valuable type-strain genomes for metagenomic binning, comparative biology and taxonomic classification.</title>
        <authorList>
            <person name="Goeker M."/>
        </authorList>
    </citation>
    <scope>NUCLEOTIDE SEQUENCE [LARGE SCALE GENOMIC DNA]</scope>
    <source>
        <strain evidence="5 6">DSM 27057</strain>
    </source>
</reference>
<dbReference type="InterPro" id="IPR000595">
    <property type="entry name" value="cNMP-bd_dom"/>
</dbReference>
<proteinExistence type="predicted"/>
<keyword evidence="2" id="KW-0238">DNA-binding</keyword>
<dbReference type="InterPro" id="IPR036388">
    <property type="entry name" value="WH-like_DNA-bd_sf"/>
</dbReference>
<feature type="domain" description="HTH crp-type" evidence="4">
    <location>
        <begin position="128"/>
        <end position="200"/>
    </location>
</feature>
<dbReference type="GO" id="GO:0003677">
    <property type="term" value="F:DNA binding"/>
    <property type="evidence" value="ECO:0007669"/>
    <property type="project" value="UniProtKB-KW"/>
</dbReference>
<dbReference type="SUPFAM" id="SSF46785">
    <property type="entry name" value="Winged helix' DNA-binding domain"/>
    <property type="match status" value="1"/>
</dbReference>
<keyword evidence="6" id="KW-1185">Reference proteome</keyword>
<dbReference type="GO" id="GO:0006355">
    <property type="term" value="P:regulation of DNA-templated transcription"/>
    <property type="evidence" value="ECO:0007669"/>
    <property type="project" value="InterPro"/>
</dbReference>
<name>A0A7W6G8C6_9SPHN</name>
<sequence length="218" mass="24849">MNNFVELEPRRYEIAMPARSGEMLFLEGDPCEHVYELRAGVARGISVSVEGYRQVTAFFFAGDQIGLPVTESYRFTAEAVTDLLYVRHSRQWWHEALIRSYREDGRLLPSICAEQDPIFRRGMILGCNGVLVRLCALLTSIVDRLPMRSDGSLFLPLPQVDMAAYLATTPESICRALRRLREESIISMPRRDQINIIDRDRLECFANGGARQTDTVFV</sequence>
<organism evidence="5 6">
    <name type="scientific">Novosphingobium sediminicola</name>
    <dbReference type="NCBI Taxonomy" id="563162"/>
    <lineage>
        <taxon>Bacteria</taxon>
        <taxon>Pseudomonadati</taxon>
        <taxon>Pseudomonadota</taxon>
        <taxon>Alphaproteobacteria</taxon>
        <taxon>Sphingomonadales</taxon>
        <taxon>Sphingomonadaceae</taxon>
        <taxon>Novosphingobium</taxon>
    </lineage>
</organism>
<evidence type="ECO:0000313" key="5">
    <source>
        <dbReference type="EMBL" id="MBB3957176.1"/>
    </source>
</evidence>
<evidence type="ECO:0000256" key="3">
    <source>
        <dbReference type="ARBA" id="ARBA00023163"/>
    </source>
</evidence>
<dbReference type="Proteomes" id="UP000548867">
    <property type="component" value="Unassembled WGS sequence"/>
</dbReference>
<evidence type="ECO:0000313" key="6">
    <source>
        <dbReference type="Proteomes" id="UP000548867"/>
    </source>
</evidence>
<dbReference type="InterPro" id="IPR012318">
    <property type="entry name" value="HTH_CRP"/>
</dbReference>